<dbReference type="EC" id="2.1.1.72" evidence="2 7"/>
<keyword evidence="4 7" id="KW-0808">Transferase</keyword>
<dbReference type="GO" id="GO:0009007">
    <property type="term" value="F:site-specific DNA-methyltransferase (adenine-specific) activity"/>
    <property type="evidence" value="ECO:0007669"/>
    <property type="project" value="UniProtKB-EC"/>
</dbReference>
<dbReference type="PANTHER" id="PTHR30481:SF3">
    <property type="entry name" value="DNA ADENINE METHYLASE"/>
    <property type="match status" value="1"/>
</dbReference>
<name>A0ABT2TNI5_9FIRM</name>
<comment type="caution">
    <text evidence="8">The sequence shown here is derived from an EMBL/GenBank/DDBJ whole genome shotgun (WGS) entry which is preliminary data.</text>
</comment>
<dbReference type="PRINTS" id="PR00505">
    <property type="entry name" value="D12N6MTFRASE"/>
</dbReference>
<protein>
    <recommendedName>
        <fullName evidence="2 7">Site-specific DNA-methyltransferase (adenine-specific)</fullName>
        <ecNumber evidence="2 7">2.1.1.72</ecNumber>
    </recommendedName>
</protein>
<organism evidence="8 9">
    <name type="scientific">Brotonthovivens ammoniilytica</name>
    <dbReference type="NCBI Taxonomy" id="2981725"/>
    <lineage>
        <taxon>Bacteria</taxon>
        <taxon>Bacillati</taxon>
        <taxon>Bacillota</taxon>
        <taxon>Clostridia</taxon>
        <taxon>Lachnospirales</taxon>
        <taxon>Lachnospiraceae</taxon>
        <taxon>Brotonthovivens</taxon>
    </lineage>
</organism>
<evidence type="ECO:0000256" key="6">
    <source>
        <dbReference type="ARBA" id="ARBA00047942"/>
    </source>
</evidence>
<evidence type="ECO:0000256" key="3">
    <source>
        <dbReference type="ARBA" id="ARBA00022603"/>
    </source>
</evidence>
<dbReference type="InterPro" id="IPR012327">
    <property type="entry name" value="MeTrfase_D12"/>
</dbReference>
<keyword evidence="9" id="KW-1185">Reference proteome</keyword>
<dbReference type="Gene3D" id="3.40.50.150">
    <property type="entry name" value="Vaccinia Virus protein VP39"/>
    <property type="match status" value="1"/>
</dbReference>
<dbReference type="InterPro" id="IPR012263">
    <property type="entry name" value="M_m6A_EcoRV"/>
</dbReference>
<dbReference type="Pfam" id="PF02086">
    <property type="entry name" value="MethyltransfD12"/>
    <property type="match status" value="1"/>
</dbReference>
<keyword evidence="5 7" id="KW-0949">S-adenosyl-L-methionine</keyword>
<dbReference type="InterPro" id="IPR002052">
    <property type="entry name" value="DNA_methylase_N6_adenine_CS"/>
</dbReference>
<dbReference type="Gene3D" id="1.10.1020.10">
    <property type="entry name" value="Adenine-specific Methyltransferase, Domain 2"/>
    <property type="match status" value="1"/>
</dbReference>
<dbReference type="EMBL" id="JAOQJQ010000005">
    <property type="protein sequence ID" value="MCU6763172.1"/>
    <property type="molecule type" value="Genomic_DNA"/>
</dbReference>
<evidence type="ECO:0000313" key="9">
    <source>
        <dbReference type="Proteomes" id="UP001652442"/>
    </source>
</evidence>
<evidence type="ECO:0000256" key="7">
    <source>
        <dbReference type="RuleBase" id="RU361257"/>
    </source>
</evidence>
<dbReference type="InterPro" id="IPR029063">
    <property type="entry name" value="SAM-dependent_MTases_sf"/>
</dbReference>
<dbReference type="PROSITE" id="PS00092">
    <property type="entry name" value="N6_MTASE"/>
    <property type="match status" value="1"/>
</dbReference>
<comment type="catalytic activity">
    <reaction evidence="6 7">
        <text>a 2'-deoxyadenosine in DNA + S-adenosyl-L-methionine = an N(6)-methyl-2'-deoxyadenosine in DNA + S-adenosyl-L-homocysteine + H(+)</text>
        <dbReference type="Rhea" id="RHEA:15197"/>
        <dbReference type="Rhea" id="RHEA-COMP:12418"/>
        <dbReference type="Rhea" id="RHEA-COMP:12419"/>
        <dbReference type="ChEBI" id="CHEBI:15378"/>
        <dbReference type="ChEBI" id="CHEBI:57856"/>
        <dbReference type="ChEBI" id="CHEBI:59789"/>
        <dbReference type="ChEBI" id="CHEBI:90615"/>
        <dbReference type="ChEBI" id="CHEBI:90616"/>
        <dbReference type="EC" id="2.1.1.72"/>
    </reaction>
</comment>
<dbReference type="PIRSF" id="PIRSF000398">
    <property type="entry name" value="M_m6A_EcoRV"/>
    <property type="match status" value="1"/>
</dbReference>
<evidence type="ECO:0000256" key="4">
    <source>
        <dbReference type="ARBA" id="ARBA00022679"/>
    </source>
</evidence>
<dbReference type="NCBIfam" id="TIGR00571">
    <property type="entry name" value="dam"/>
    <property type="match status" value="1"/>
</dbReference>
<evidence type="ECO:0000256" key="1">
    <source>
        <dbReference type="ARBA" id="ARBA00006594"/>
    </source>
</evidence>
<dbReference type="GO" id="GO:0032259">
    <property type="term" value="P:methylation"/>
    <property type="evidence" value="ECO:0007669"/>
    <property type="project" value="UniProtKB-KW"/>
</dbReference>
<dbReference type="Proteomes" id="UP001652442">
    <property type="component" value="Unassembled WGS sequence"/>
</dbReference>
<dbReference type="PANTHER" id="PTHR30481">
    <property type="entry name" value="DNA ADENINE METHYLASE"/>
    <property type="match status" value="1"/>
</dbReference>
<reference evidence="8 9" key="1">
    <citation type="journal article" date="2021" name="ISME Commun">
        <title>Automated analysis of genomic sequences facilitates high-throughput and comprehensive description of bacteria.</title>
        <authorList>
            <person name="Hitch T.C.A."/>
        </authorList>
    </citation>
    <scope>NUCLEOTIDE SEQUENCE [LARGE SCALE GENOMIC DNA]</scope>
    <source>
        <strain evidence="8 9">Sanger_109</strain>
    </source>
</reference>
<dbReference type="RefSeq" id="WP_158425810.1">
    <property type="nucleotide sequence ID" value="NZ_JAOQJQ010000005.1"/>
</dbReference>
<evidence type="ECO:0000256" key="5">
    <source>
        <dbReference type="ARBA" id="ARBA00022691"/>
    </source>
</evidence>
<gene>
    <name evidence="8" type="ORF">OCV88_12695</name>
</gene>
<dbReference type="SUPFAM" id="SSF53335">
    <property type="entry name" value="S-adenosyl-L-methionine-dependent methyltransferases"/>
    <property type="match status" value="1"/>
</dbReference>
<evidence type="ECO:0000256" key="2">
    <source>
        <dbReference type="ARBA" id="ARBA00011900"/>
    </source>
</evidence>
<comment type="similarity">
    <text evidence="1 7">Belongs to the N(4)/N(6)-methyltransferase family.</text>
</comment>
<proteinExistence type="inferred from homology"/>
<dbReference type="InterPro" id="IPR023095">
    <property type="entry name" value="Ade_MeTrfase_dom_2"/>
</dbReference>
<evidence type="ECO:0000313" key="8">
    <source>
        <dbReference type="EMBL" id="MCU6763172.1"/>
    </source>
</evidence>
<sequence length="268" mass="31372">MSNTFLKWAGGKRWFVNRENQRFPDEYNRYVEPFLGSGAVFFYLEPQEAILSDINNELINAYIAVRDDVESVYRNLRKHARSHCREYFYQVRDRRTRTLATAAARMIYLNKSCFNGIYRVNRQGKFNVPYGTREEINFEYESLIESSNVLQNAQIMCQDFESTIDMAQEGDFIFCDPPYAVIDEENRFVGYNADVFSWKDQIRLANALERAKNRNVKIIMTNVGHKDVRKLYENIGGFTLDTVQRRCFISGTADGRRAYQELIVSANI</sequence>
<keyword evidence="3 7" id="KW-0489">Methyltransferase</keyword>
<accession>A0ABT2TNI5</accession>